<protein>
    <recommendedName>
        <fullName evidence="7">Gliding motility-associated protein GldM</fullName>
    </recommendedName>
</protein>
<reference evidence="6" key="1">
    <citation type="journal article" date="2019" name="Int. J. Syst. Evol. Microbiol.">
        <title>The Global Catalogue of Microorganisms (GCM) 10K type strain sequencing project: providing services to taxonomists for standard genome sequencing and annotation.</title>
        <authorList>
            <consortium name="The Broad Institute Genomics Platform"/>
            <consortium name="The Broad Institute Genome Sequencing Center for Infectious Disease"/>
            <person name="Wu L."/>
            <person name="Ma J."/>
        </authorList>
    </citation>
    <scope>NUCLEOTIDE SEQUENCE [LARGE SCALE GENOMIC DNA]</scope>
    <source>
        <strain evidence="6">JCM 32105</strain>
    </source>
</reference>
<evidence type="ECO:0000313" key="5">
    <source>
        <dbReference type="EMBL" id="GAA4462004.1"/>
    </source>
</evidence>
<dbReference type="InterPro" id="IPR019859">
    <property type="entry name" value="Motility-assoc_prot_GldM"/>
</dbReference>
<evidence type="ECO:0000259" key="1">
    <source>
        <dbReference type="Pfam" id="PF12080"/>
    </source>
</evidence>
<evidence type="ECO:0000259" key="2">
    <source>
        <dbReference type="Pfam" id="PF12081"/>
    </source>
</evidence>
<dbReference type="InterPro" id="IPR022720">
    <property type="entry name" value="Motility-assoc_prot_GldM_N"/>
</dbReference>
<comment type="caution">
    <text evidence="5">The sequence shown here is derived from an EMBL/GenBank/DDBJ whole genome shotgun (WGS) entry which is preliminary data.</text>
</comment>
<dbReference type="Pfam" id="PF21602">
    <property type="entry name" value="GldM_3rd"/>
    <property type="match status" value="1"/>
</dbReference>
<dbReference type="InterPro" id="IPR022719">
    <property type="entry name" value="Motility-assoc_prot_GldM_C"/>
</dbReference>
<gene>
    <name evidence="5" type="ORF">GCM10023093_07750</name>
</gene>
<dbReference type="NCBIfam" id="TIGR03517">
    <property type="entry name" value="GldM_gliding"/>
    <property type="match status" value="1"/>
</dbReference>
<feature type="domain" description="Gliding motility-associated protein GldM second immunoglobulin-like" evidence="4">
    <location>
        <begin position="327"/>
        <end position="409"/>
    </location>
</feature>
<accession>A0ABP8NAH0</accession>
<dbReference type="Proteomes" id="UP001500067">
    <property type="component" value="Unassembled WGS sequence"/>
</dbReference>
<dbReference type="Pfam" id="PF12081">
    <property type="entry name" value="GldM_1st"/>
    <property type="match status" value="1"/>
</dbReference>
<keyword evidence="6" id="KW-1185">Reference proteome</keyword>
<evidence type="ECO:0000313" key="6">
    <source>
        <dbReference type="Proteomes" id="UP001500067"/>
    </source>
</evidence>
<dbReference type="RefSeq" id="WP_345078827.1">
    <property type="nucleotide sequence ID" value="NZ_BAABFA010000006.1"/>
</dbReference>
<dbReference type="Pfam" id="PF12080">
    <property type="entry name" value="GldM_4th"/>
    <property type="match status" value="1"/>
</dbReference>
<organism evidence="5 6">
    <name type="scientific">Nemorincola caseinilytica</name>
    <dbReference type="NCBI Taxonomy" id="2054315"/>
    <lineage>
        <taxon>Bacteria</taxon>
        <taxon>Pseudomonadati</taxon>
        <taxon>Bacteroidota</taxon>
        <taxon>Chitinophagia</taxon>
        <taxon>Chitinophagales</taxon>
        <taxon>Chitinophagaceae</taxon>
        <taxon>Nemorincola</taxon>
    </lineage>
</organism>
<dbReference type="EMBL" id="BAABFA010000006">
    <property type="protein sequence ID" value="GAA4462004.1"/>
    <property type="molecule type" value="Genomic_DNA"/>
</dbReference>
<sequence length="525" mass="57662">MSIPKEPRQLMINLMYLVLTALLALNVSNEILNAFKTLSVSIDKSNQSIELKTNEVYQQIIENMNAPGQTEKVRPYKEKADEVVKKSDEMVKYLDQWKRRIVMEAGGYSHTDSTMPDKMDNIDATTLLLVEKKGGDTLRNRILAMREFLLQQINQADTAAMSKSMPLAIKPADKNEHNPKADWNVENFEHMPAIAALALFSKFQNDVRASQQLIINKLFQEAHLKDIKFDTIGAVALPTTSYALEGQKIEASIMLAAFNKANKPEVKLMGGGGSTKPPVNGVVPWETVAKGTGLQTVRGQIVLKTEGEPIIRDWKFEYMVGTTGASMQLDKMNVFYIGVDNPVTVAAAGYSVEDVSLDIPGATVRDSSAKGHFIIRTDNAKTGTKVQVNIKAKTKEGAKTVGTMEVRVKRIPDPVAKVGGSAGGPMEAAKFRIQIAPAALLENFDFDAKFKIIAFQYSALPKGRDIVGPFNTENRAVGCRFTDNANIKKAVESARPGDKIFIENIKAVGPDGQPRTLNSIVLSLY</sequence>
<evidence type="ECO:0000259" key="3">
    <source>
        <dbReference type="Pfam" id="PF21601"/>
    </source>
</evidence>
<evidence type="ECO:0000259" key="4">
    <source>
        <dbReference type="Pfam" id="PF21602"/>
    </source>
</evidence>
<dbReference type="Pfam" id="PF21601">
    <property type="entry name" value="GldM_2nd"/>
    <property type="match status" value="1"/>
</dbReference>
<feature type="domain" description="Gliding motility-associated protein GldM first immunoglobulin-like" evidence="3">
    <location>
        <begin position="225"/>
        <end position="320"/>
    </location>
</feature>
<proteinExistence type="predicted"/>
<dbReference type="InterPro" id="IPR048405">
    <property type="entry name" value="GldM_Ig-like-1"/>
</dbReference>
<feature type="domain" description="Gliding motility-associated protein GldM C-terminal" evidence="1">
    <location>
        <begin position="412"/>
        <end position="521"/>
    </location>
</feature>
<evidence type="ECO:0008006" key="7">
    <source>
        <dbReference type="Google" id="ProtNLM"/>
    </source>
</evidence>
<dbReference type="InterPro" id="IPR048406">
    <property type="entry name" value="GldM_Ig-like-2"/>
</dbReference>
<feature type="domain" description="Gliding motility-associated protein GldM N-terminal" evidence="2">
    <location>
        <begin position="30"/>
        <end position="220"/>
    </location>
</feature>
<name>A0ABP8NAH0_9BACT</name>